<dbReference type="PANTHER" id="PTHR11070:SF17">
    <property type="entry name" value="DNA HELICASE IV"/>
    <property type="match status" value="1"/>
</dbReference>
<gene>
    <name evidence="8" type="ORF">SAOR_01530</name>
</gene>
<evidence type="ECO:0000259" key="7">
    <source>
        <dbReference type="PROSITE" id="PS51198"/>
    </source>
</evidence>
<comment type="caution">
    <text evidence="8">The sequence shown here is derived from an EMBL/GenBank/DDBJ whole genome shotgun (WGS) entry which is preliminary data.</text>
</comment>
<evidence type="ECO:0000256" key="1">
    <source>
        <dbReference type="ARBA" id="ARBA00022741"/>
    </source>
</evidence>
<feature type="binding site" evidence="5">
    <location>
        <begin position="228"/>
        <end position="235"/>
    </location>
    <ligand>
        <name>ATP</name>
        <dbReference type="ChEBI" id="CHEBI:30616"/>
    </ligand>
</feature>
<reference evidence="8 9" key="1">
    <citation type="submission" date="2013-10" db="EMBL/GenBank/DDBJ databases">
        <title>Salinisphaera orenii MK-B5 Genome Sequencing.</title>
        <authorList>
            <person name="Lai Q."/>
            <person name="Li C."/>
            <person name="Shao Z."/>
        </authorList>
    </citation>
    <scope>NUCLEOTIDE SEQUENCE [LARGE SCALE GENOMIC DNA]</scope>
    <source>
        <strain evidence="8 9">MK-B5</strain>
    </source>
</reference>
<dbReference type="GO" id="GO:0005829">
    <property type="term" value="C:cytosol"/>
    <property type="evidence" value="ECO:0007669"/>
    <property type="project" value="TreeGrafter"/>
</dbReference>
<accession>A0A423PY52</accession>
<evidence type="ECO:0000256" key="2">
    <source>
        <dbReference type="ARBA" id="ARBA00022801"/>
    </source>
</evidence>
<evidence type="ECO:0000256" key="6">
    <source>
        <dbReference type="SAM" id="Coils"/>
    </source>
</evidence>
<dbReference type="InterPro" id="IPR027785">
    <property type="entry name" value="UvrD-like_helicase_C"/>
</dbReference>
<keyword evidence="9" id="KW-1185">Reference proteome</keyword>
<evidence type="ECO:0000256" key="5">
    <source>
        <dbReference type="PROSITE-ProRule" id="PRU00560"/>
    </source>
</evidence>
<dbReference type="PANTHER" id="PTHR11070">
    <property type="entry name" value="UVRD / RECB / PCRA DNA HELICASE FAMILY MEMBER"/>
    <property type="match status" value="1"/>
</dbReference>
<protein>
    <submittedName>
        <fullName evidence="8">ATP-dependent DNA helicase replicase</fullName>
    </submittedName>
</protein>
<proteinExistence type="predicted"/>
<feature type="domain" description="UvrD-like helicase ATP-binding" evidence="7">
    <location>
        <begin position="207"/>
        <end position="538"/>
    </location>
</feature>
<dbReference type="GO" id="GO:0005524">
    <property type="term" value="F:ATP binding"/>
    <property type="evidence" value="ECO:0007669"/>
    <property type="project" value="UniProtKB-UniRule"/>
</dbReference>
<dbReference type="Gene3D" id="3.40.50.300">
    <property type="entry name" value="P-loop containing nucleotide triphosphate hydrolases"/>
    <property type="match status" value="2"/>
</dbReference>
<evidence type="ECO:0000313" key="9">
    <source>
        <dbReference type="Proteomes" id="UP000283993"/>
    </source>
</evidence>
<organism evidence="8 9">
    <name type="scientific">Salinisphaera orenii MK-B5</name>
    <dbReference type="NCBI Taxonomy" id="856730"/>
    <lineage>
        <taxon>Bacteria</taxon>
        <taxon>Pseudomonadati</taxon>
        <taxon>Pseudomonadota</taxon>
        <taxon>Gammaproteobacteria</taxon>
        <taxon>Salinisphaerales</taxon>
        <taxon>Salinisphaeraceae</taxon>
        <taxon>Salinisphaera</taxon>
    </lineage>
</organism>
<dbReference type="InterPro" id="IPR027417">
    <property type="entry name" value="P-loop_NTPase"/>
</dbReference>
<keyword evidence="6" id="KW-0175">Coiled coil</keyword>
<evidence type="ECO:0000256" key="3">
    <source>
        <dbReference type="ARBA" id="ARBA00022806"/>
    </source>
</evidence>
<evidence type="ECO:0000256" key="4">
    <source>
        <dbReference type="ARBA" id="ARBA00022840"/>
    </source>
</evidence>
<dbReference type="PROSITE" id="PS51198">
    <property type="entry name" value="UVRD_HELICASE_ATP_BIND"/>
    <property type="match status" value="1"/>
</dbReference>
<dbReference type="AlphaFoldDB" id="A0A423PY52"/>
<name>A0A423PY52_9GAMM</name>
<sequence length="695" mass="79965">MTARNTRDDDPRAEEEAHLADIESCLQRALRNAEDRLQRYARDVQEQKTYLWQNRAEMDHVEKVNSRESIDQAVMTADKLLEHQKRLEKLRRSPYFGRFDFAVNGSETAEPVYVGIHHFHDEHTRRTRVYDWRAPIATLFYDYETGPARYEAPQGTIAGDIRLKRQFRIKQGRIELMIDSAVNVVDEVLQDELGRTSDEGMKNIVATIQRDQNAIIRDEQAPVLIIQGVAGSGKTSIALHRIAFLLYRFKDTLSSEDILIISPNRVFADYIANVLPELGEESVNEIRMEDLAEALLEGAYRFQSFFEQTGALLERNDDAMRERIERKASPAFLKQLDRYAAHVERNRFVAEDVWIARRLVPAWLLDEIFHKHRAMGSRERIRQVVREAEQKIGIQYNYDLTVEDRRALRTAVKGMLNETSLRKTYRQFYDWLGEPELFRTASRGRLEYADVFPLIYLKLKLESVRSPYRRVKHLLVDEMQDYTPVQYAVLEKLFNCKKTVLGDVSQSINPYSASKADEIKQAFRQAVVVTLNKSYRSSYEITRFAQAISPNPDLEAIERHGEAPRVIEHRRAADERAGLVAMARAFKASARNTLGIVCKTQKQARRVFDTLAAAEITAQLLTEETQSFGLGIVICTAHMAKGLEFDEVIVPGADERTYHTAMDRKLLYVACTRAMHRLTVTSVGPATPFVPRENC</sequence>
<dbReference type="SUPFAM" id="SSF52540">
    <property type="entry name" value="P-loop containing nucleoside triphosphate hydrolases"/>
    <property type="match status" value="1"/>
</dbReference>
<dbReference type="Pfam" id="PF13538">
    <property type="entry name" value="UvrD_C_2"/>
    <property type="match status" value="1"/>
</dbReference>
<dbReference type="GO" id="GO:0043138">
    <property type="term" value="F:3'-5' DNA helicase activity"/>
    <property type="evidence" value="ECO:0007669"/>
    <property type="project" value="UniProtKB-EC"/>
</dbReference>
<keyword evidence="2 5" id="KW-0378">Hydrolase</keyword>
<dbReference type="GO" id="GO:0016887">
    <property type="term" value="F:ATP hydrolysis activity"/>
    <property type="evidence" value="ECO:0007669"/>
    <property type="project" value="RHEA"/>
</dbReference>
<feature type="coiled-coil region" evidence="6">
    <location>
        <begin position="23"/>
        <end position="50"/>
    </location>
</feature>
<keyword evidence="4 5" id="KW-0067">ATP-binding</keyword>
<keyword evidence="1 5" id="KW-0547">Nucleotide-binding</keyword>
<dbReference type="RefSeq" id="WP_123629899.1">
    <property type="nucleotide sequence ID" value="NZ_AYKH01000001.1"/>
</dbReference>
<evidence type="ECO:0000313" key="8">
    <source>
        <dbReference type="EMBL" id="ROO30511.1"/>
    </source>
</evidence>
<dbReference type="GO" id="GO:0000725">
    <property type="term" value="P:recombinational repair"/>
    <property type="evidence" value="ECO:0007669"/>
    <property type="project" value="TreeGrafter"/>
</dbReference>
<dbReference type="InterPro" id="IPR000212">
    <property type="entry name" value="DNA_helicase_UvrD/REP"/>
</dbReference>
<dbReference type="Pfam" id="PF00580">
    <property type="entry name" value="UvrD-helicase"/>
    <property type="match status" value="1"/>
</dbReference>
<dbReference type="GO" id="GO:0003677">
    <property type="term" value="F:DNA binding"/>
    <property type="evidence" value="ECO:0007669"/>
    <property type="project" value="InterPro"/>
</dbReference>
<dbReference type="Proteomes" id="UP000283993">
    <property type="component" value="Unassembled WGS sequence"/>
</dbReference>
<dbReference type="InterPro" id="IPR014016">
    <property type="entry name" value="UvrD-like_ATP-bd"/>
</dbReference>
<keyword evidence="3 5" id="KW-0347">Helicase</keyword>
<dbReference type="EMBL" id="AYKH01000001">
    <property type="protein sequence ID" value="ROO30511.1"/>
    <property type="molecule type" value="Genomic_DNA"/>
</dbReference>